<dbReference type="FunFam" id="1.10.275.10:FF:000001">
    <property type="entry name" value="Fumarate hydratase, mitochondrial"/>
    <property type="match status" value="1"/>
</dbReference>
<reference evidence="8 9" key="1">
    <citation type="submission" date="2019-06" db="EMBL/GenBank/DDBJ databases">
        <title>Genomic insights into carbon and energy metabolism of Deferribacter autotrophicus revealed new metabolic traits in the phylum Deferribacteres.</title>
        <authorList>
            <person name="Slobodkin A.I."/>
            <person name="Slobodkina G.B."/>
            <person name="Allioux M."/>
            <person name="Alain K."/>
            <person name="Jebbar M."/>
            <person name="Shadrin V."/>
            <person name="Kublanov I.V."/>
            <person name="Toshchakov S.V."/>
            <person name="Bonch-Osmolovskaya E.A."/>
        </authorList>
    </citation>
    <scope>NUCLEOTIDE SEQUENCE [LARGE SCALE GENOMIC DNA]</scope>
    <source>
        <strain evidence="8 9">SL50</strain>
    </source>
</reference>
<comment type="function">
    <text evidence="5">Involved in the TCA cycle. Catalyzes the stereospecific interconversion of fumarate to L-malate.</text>
</comment>
<proteinExistence type="inferred from homology"/>
<dbReference type="HAMAP" id="MF_00743">
    <property type="entry name" value="FumaraseC"/>
    <property type="match status" value="1"/>
</dbReference>
<dbReference type="Gene3D" id="1.10.275.10">
    <property type="entry name" value="Fumarase/aspartase (N-terminal domain)"/>
    <property type="match status" value="1"/>
</dbReference>
<feature type="active site" evidence="5">
    <location>
        <position position="317"/>
    </location>
</feature>
<dbReference type="GO" id="GO:0006099">
    <property type="term" value="P:tricarboxylic acid cycle"/>
    <property type="evidence" value="ECO:0007669"/>
    <property type="project" value="UniProtKB-UniRule"/>
</dbReference>
<comment type="pathway">
    <text evidence="5">Carbohydrate metabolism; tricarboxylic acid cycle; (S)-malate from fumarate: step 1/1.</text>
</comment>
<keyword evidence="9" id="KW-1185">Reference proteome</keyword>
<dbReference type="PRINTS" id="PR00145">
    <property type="entry name" value="ARGSUCLYASE"/>
</dbReference>
<dbReference type="GO" id="GO:0005737">
    <property type="term" value="C:cytoplasm"/>
    <property type="evidence" value="ECO:0007669"/>
    <property type="project" value="UniProtKB-SubCell"/>
</dbReference>
<organism evidence="8 9">
    <name type="scientific">Deferribacter autotrophicus</name>
    <dbReference type="NCBI Taxonomy" id="500465"/>
    <lineage>
        <taxon>Bacteria</taxon>
        <taxon>Pseudomonadati</taxon>
        <taxon>Deferribacterota</taxon>
        <taxon>Deferribacteres</taxon>
        <taxon>Deferribacterales</taxon>
        <taxon>Deferribacteraceae</taxon>
        <taxon>Deferribacter</taxon>
    </lineage>
</organism>
<dbReference type="Proteomes" id="UP000322876">
    <property type="component" value="Unassembled WGS sequence"/>
</dbReference>
<evidence type="ECO:0000256" key="4">
    <source>
        <dbReference type="ARBA" id="ARBA00023239"/>
    </source>
</evidence>
<dbReference type="InterPro" id="IPR020557">
    <property type="entry name" value="Fumarate_lyase_CS"/>
</dbReference>
<comment type="similarity">
    <text evidence="1 5">Belongs to the class-II fumarase/aspartase family. Fumarase subfamily.</text>
</comment>
<dbReference type="Gene3D" id="1.10.40.30">
    <property type="entry name" value="Fumarase/aspartase (C-terminal domain)"/>
    <property type="match status" value="1"/>
</dbReference>
<dbReference type="PANTHER" id="PTHR11444">
    <property type="entry name" value="ASPARTATEAMMONIA/ARGININOSUCCINATE/ADENYLOSUCCINATE LYASE"/>
    <property type="match status" value="1"/>
</dbReference>
<feature type="binding site" evidence="5">
    <location>
        <begin position="138"/>
        <end position="140"/>
    </location>
    <ligand>
        <name>substrate</name>
    </ligand>
</feature>
<keyword evidence="3 5" id="KW-0816">Tricarboxylic acid cycle</keyword>
<dbReference type="Pfam" id="PF10415">
    <property type="entry name" value="FumaraseC_C"/>
    <property type="match status" value="1"/>
</dbReference>
<comment type="catalytic activity">
    <reaction evidence="5">
        <text>(S)-malate = fumarate + H2O</text>
        <dbReference type="Rhea" id="RHEA:12460"/>
        <dbReference type="ChEBI" id="CHEBI:15377"/>
        <dbReference type="ChEBI" id="CHEBI:15589"/>
        <dbReference type="ChEBI" id="CHEBI:29806"/>
        <dbReference type="EC" id="4.2.1.2"/>
    </reaction>
</comment>
<evidence type="ECO:0000256" key="2">
    <source>
        <dbReference type="ARBA" id="ARBA00022490"/>
    </source>
</evidence>
<comment type="subunit">
    <text evidence="5">Homotetramer.</text>
</comment>
<dbReference type="PRINTS" id="PR00149">
    <property type="entry name" value="FUMRATELYASE"/>
</dbReference>
<feature type="site" description="Important for catalytic activity" evidence="5">
    <location>
        <position position="330"/>
    </location>
</feature>
<dbReference type="GO" id="GO:0006106">
    <property type="term" value="P:fumarate metabolic process"/>
    <property type="evidence" value="ECO:0007669"/>
    <property type="project" value="InterPro"/>
</dbReference>
<dbReference type="FunFam" id="1.20.200.10:FF:000001">
    <property type="entry name" value="Fumarate hydratase, mitochondrial"/>
    <property type="match status" value="1"/>
</dbReference>
<comment type="miscellaneous">
    <text evidence="5">There are 2 substrate-binding sites: the catalytic A site, and the non-catalytic B site that may play a role in the transfer of substrate or product between the active site and the solvent. Alternatively, the B site may bind allosteric effectors.</text>
</comment>
<evidence type="ECO:0000259" key="7">
    <source>
        <dbReference type="Pfam" id="PF10415"/>
    </source>
</evidence>
<dbReference type="InterPro" id="IPR000362">
    <property type="entry name" value="Fumarate_lyase_fam"/>
</dbReference>
<dbReference type="InterPro" id="IPR024083">
    <property type="entry name" value="Fumarase/histidase_N"/>
</dbReference>
<feature type="active site" description="Proton donor/acceptor" evidence="5">
    <location>
        <position position="187"/>
    </location>
</feature>
<feature type="domain" description="Fumarase C C-terminal" evidence="7">
    <location>
        <begin position="407"/>
        <end position="459"/>
    </location>
</feature>
<dbReference type="EMBL" id="VFJB01000004">
    <property type="protein sequence ID" value="KAA0258547.1"/>
    <property type="molecule type" value="Genomic_DNA"/>
</dbReference>
<evidence type="ECO:0000256" key="5">
    <source>
        <dbReference type="HAMAP-Rule" id="MF_00743"/>
    </source>
</evidence>
<dbReference type="AlphaFoldDB" id="A0A5A8F3F9"/>
<dbReference type="InterPro" id="IPR022761">
    <property type="entry name" value="Fumarate_lyase_N"/>
</dbReference>
<dbReference type="CDD" id="cd01362">
    <property type="entry name" value="Fumarase_classII"/>
    <property type="match status" value="1"/>
</dbReference>
<feature type="binding site" evidence="5">
    <location>
        <begin position="97"/>
        <end position="99"/>
    </location>
    <ligand>
        <name>substrate</name>
    </ligand>
</feature>
<feature type="binding site" description="in site B" evidence="5">
    <location>
        <begin position="128"/>
        <end position="131"/>
    </location>
    <ligand>
        <name>substrate</name>
    </ligand>
</feature>
<comment type="caution">
    <text evidence="8">The sequence shown here is derived from an EMBL/GenBank/DDBJ whole genome shotgun (WGS) entry which is preliminary data.</text>
</comment>
<feature type="binding site" evidence="5">
    <location>
        <begin position="323"/>
        <end position="325"/>
    </location>
    <ligand>
        <name>substrate</name>
    </ligand>
</feature>
<feature type="binding site" evidence="5">
    <location>
        <position position="186"/>
    </location>
    <ligand>
        <name>substrate</name>
    </ligand>
</feature>
<keyword evidence="4 5" id="KW-0456">Lyase</keyword>
<evidence type="ECO:0000256" key="1">
    <source>
        <dbReference type="ARBA" id="ARBA00009084"/>
    </source>
</evidence>
<dbReference type="OrthoDB" id="9802809at2"/>
<evidence type="ECO:0000256" key="3">
    <source>
        <dbReference type="ARBA" id="ARBA00022532"/>
    </source>
</evidence>
<sequence>MKFRVERDSMGEMKVPETAYYGAQTARALENFKISGKGLPKEFIYAVAEVKRGAAVANCKLGLINEKVADAIIKAAKEIIDGKFDDQFPIDVFQTGSGTSTNMNVNEVIANRACELLGGQKGDKKLCHPNDHVNKGQSSNDVIPTAIHISSALLTYKNLIPALLKLENSLLEKEKEFRDIIKIGRTHLMDAVPITLGQEFSGYRMQIKKGLERINESVKGLQELPLGGTALGTGLNTHPDFAKLAIDEISKNTGIEFKQAENLFEGIAAKDAVVYFAGALNTLAVSLMKIANDLRLLNSGPRCGIAEITLPSLQPGSSIMPGKVNPVIPEAVIQVAAEVMGNVHTISIAGSSGLLDLNVMMPVIADNLLYSIKLLSNAATSLAEKCIDGIVANVDRCSELVEWSMALVTPLALKIGYDKAAEIAYDAFKKKVKIKDIVKEKGVLSDEEIEEIFDTKKMV</sequence>
<dbReference type="PROSITE" id="PS00163">
    <property type="entry name" value="FUMARATE_LYASES"/>
    <property type="match status" value="1"/>
</dbReference>
<evidence type="ECO:0000313" key="9">
    <source>
        <dbReference type="Proteomes" id="UP000322876"/>
    </source>
</evidence>
<keyword evidence="2 5" id="KW-0963">Cytoplasm</keyword>
<evidence type="ECO:0000259" key="6">
    <source>
        <dbReference type="Pfam" id="PF00206"/>
    </source>
</evidence>
<accession>A0A5A8F3F9</accession>
<dbReference type="Gene3D" id="1.20.200.10">
    <property type="entry name" value="Fumarase/aspartase (Central domain)"/>
    <property type="match status" value="1"/>
</dbReference>
<dbReference type="SUPFAM" id="SSF48557">
    <property type="entry name" value="L-aspartase-like"/>
    <property type="match status" value="1"/>
</dbReference>
<gene>
    <name evidence="5" type="primary">fumC</name>
    <name evidence="8" type="ORF">FHQ18_05155</name>
</gene>
<dbReference type="InterPro" id="IPR005677">
    <property type="entry name" value="Fum_hydII"/>
</dbReference>
<comment type="subcellular location">
    <subcellularLocation>
        <location evidence="5">Cytoplasm</location>
    </subcellularLocation>
</comment>
<dbReference type="GO" id="GO:0004333">
    <property type="term" value="F:fumarate hydratase activity"/>
    <property type="evidence" value="ECO:0007669"/>
    <property type="project" value="UniProtKB-UniRule"/>
</dbReference>
<feature type="domain" description="Fumarate lyase N-terminal" evidence="6">
    <location>
        <begin position="11"/>
        <end position="341"/>
    </location>
</feature>
<dbReference type="InterPro" id="IPR018951">
    <property type="entry name" value="Fumarase_C_C"/>
</dbReference>
<dbReference type="UniPathway" id="UPA00223">
    <property type="reaction ID" value="UER01007"/>
</dbReference>
<feature type="binding site" evidence="5">
    <location>
        <position position="318"/>
    </location>
    <ligand>
        <name>substrate</name>
    </ligand>
</feature>
<dbReference type="Pfam" id="PF00206">
    <property type="entry name" value="Lyase_1"/>
    <property type="match status" value="1"/>
</dbReference>
<dbReference type="PANTHER" id="PTHR11444:SF22">
    <property type="entry name" value="FUMARATE HYDRATASE CLASS II"/>
    <property type="match status" value="1"/>
</dbReference>
<protein>
    <recommendedName>
        <fullName evidence="5">Fumarate hydratase class II</fullName>
        <shortName evidence="5">Fumarase C</shortName>
        <ecNumber evidence="5">4.2.1.2</ecNumber>
    </recommendedName>
    <alternativeName>
        <fullName evidence="5">Aerobic fumarase</fullName>
    </alternativeName>
    <alternativeName>
        <fullName evidence="5">Iron-independent fumarase</fullName>
    </alternativeName>
</protein>
<dbReference type="NCBIfam" id="NF008909">
    <property type="entry name" value="PRK12273.1"/>
    <property type="match status" value="1"/>
</dbReference>
<dbReference type="RefSeq" id="WP_149266102.1">
    <property type="nucleotide sequence ID" value="NZ_VFJB01000004.1"/>
</dbReference>
<dbReference type="FunFam" id="1.10.40.30:FF:000002">
    <property type="entry name" value="Fumarate hydratase class II"/>
    <property type="match status" value="1"/>
</dbReference>
<dbReference type="InterPro" id="IPR008948">
    <property type="entry name" value="L-Aspartase-like"/>
</dbReference>
<dbReference type="EC" id="4.2.1.2" evidence="5"/>
<evidence type="ECO:0000313" key="8">
    <source>
        <dbReference type="EMBL" id="KAA0258547.1"/>
    </source>
</evidence>
<name>A0A5A8F3F9_9BACT</name>